<evidence type="ECO:0000256" key="1">
    <source>
        <dbReference type="SAM" id="MobiDB-lite"/>
    </source>
</evidence>
<dbReference type="KEGG" id="tcb:TCARB_0926"/>
<feature type="region of interest" description="Disordered" evidence="1">
    <location>
        <begin position="34"/>
        <end position="63"/>
    </location>
</feature>
<gene>
    <name evidence="2" type="ORF">TCARB_0926</name>
</gene>
<reference evidence="3" key="1">
    <citation type="book" date="2010" name="EXTREMOPHILES" publisher="0:0-0">
        <title>Complete genome sequences of ten hyperthermophilic archaea reveal their metabolic capabilities and possible ecological roles.</title>
        <editorList>
            <person name="?"/>
        </editorList>
        <authorList>
            <person name="Ravin N.V."/>
            <person name="Mardanov A.V."/>
            <person name="Bonch-Osmolovskaya E.A."/>
            <person name="Skryabin K.G."/>
        </authorList>
    </citation>
    <scope>NUCLEOTIDE SEQUENCE [LARGE SCALE GENOMIC DNA]</scope>
    <source>
        <strain evidence="3">1505</strain>
    </source>
</reference>
<proteinExistence type="predicted"/>
<dbReference type="RefSeq" id="WP_244870354.1">
    <property type="nucleotide sequence ID" value="NZ_CP007493.1"/>
</dbReference>
<protein>
    <submittedName>
        <fullName evidence="2">Transcription regulator, SpoVT/AbrB family</fullName>
    </submittedName>
</protein>
<dbReference type="Proteomes" id="UP000266720">
    <property type="component" value="Chromosome"/>
</dbReference>
<name>A0A3G1A5C6_9CREN</name>
<feature type="compositionally biased region" description="Basic and acidic residues" evidence="1">
    <location>
        <begin position="34"/>
        <end position="47"/>
    </location>
</feature>
<dbReference type="AlphaFoldDB" id="A0A3G1A5C6"/>
<organism evidence="2 3">
    <name type="scientific">Thermofilum adornatum 1505</name>
    <dbReference type="NCBI Taxonomy" id="697581"/>
    <lineage>
        <taxon>Archaea</taxon>
        <taxon>Thermoproteota</taxon>
        <taxon>Thermoprotei</taxon>
        <taxon>Thermofilales</taxon>
        <taxon>Thermofilaceae</taxon>
        <taxon>Thermofilum</taxon>
    </lineage>
</organism>
<dbReference type="GeneID" id="25406349"/>
<evidence type="ECO:0000313" key="2">
    <source>
        <dbReference type="EMBL" id="AJB41976.1"/>
    </source>
</evidence>
<sequence>MIVEVDDGIILKPVKRKIDPEKLREAFKRHVESLNKIQGRREPKPGELAKSSLEEEFDDKSIY</sequence>
<dbReference type="EMBL" id="CP007493">
    <property type="protein sequence ID" value="AJB41976.1"/>
    <property type="molecule type" value="Genomic_DNA"/>
</dbReference>
<evidence type="ECO:0000313" key="3">
    <source>
        <dbReference type="Proteomes" id="UP000266720"/>
    </source>
</evidence>
<accession>A0A3G1A5C6</accession>
<feature type="compositionally biased region" description="Acidic residues" evidence="1">
    <location>
        <begin position="54"/>
        <end position="63"/>
    </location>
</feature>